<name>A0A7D9IX01_PARCT</name>
<keyword evidence="3" id="KW-0227">DNA damage</keyword>
<feature type="region of interest" description="Disordered" evidence="6">
    <location>
        <begin position="267"/>
        <end position="286"/>
    </location>
</feature>
<feature type="compositionally biased region" description="Acidic residues" evidence="6">
    <location>
        <begin position="164"/>
        <end position="177"/>
    </location>
</feature>
<evidence type="ECO:0000256" key="4">
    <source>
        <dbReference type="ARBA" id="ARBA00023204"/>
    </source>
</evidence>
<dbReference type="AlphaFoldDB" id="A0A7D9IX01"/>
<comment type="caution">
    <text evidence="7">The sequence shown here is derived from an EMBL/GenBank/DDBJ whole genome shotgun (WGS) entry which is preliminary data.</text>
</comment>
<dbReference type="CDD" id="cd17725">
    <property type="entry name" value="BRCT_XRCC1_rpt1"/>
    <property type="match status" value="1"/>
</dbReference>
<dbReference type="FunFam" id="3.40.50.10190:FF:000008">
    <property type="entry name" value="X-ray repair cross complementing 1"/>
    <property type="match status" value="1"/>
</dbReference>
<dbReference type="InterPro" id="IPR001357">
    <property type="entry name" value="BRCT_dom"/>
</dbReference>
<dbReference type="GO" id="GO:0003684">
    <property type="term" value="F:damaged DNA binding"/>
    <property type="evidence" value="ECO:0007669"/>
    <property type="project" value="InterPro"/>
</dbReference>
<feature type="compositionally biased region" description="Polar residues" evidence="6">
    <location>
        <begin position="202"/>
        <end position="214"/>
    </location>
</feature>
<evidence type="ECO:0000256" key="6">
    <source>
        <dbReference type="SAM" id="MobiDB-lite"/>
    </source>
</evidence>
<keyword evidence="8" id="KW-1185">Reference proteome</keyword>
<dbReference type="PROSITE" id="PS50172">
    <property type="entry name" value="BRCT"/>
    <property type="match status" value="2"/>
</dbReference>
<feature type="compositionally biased region" description="Basic and acidic residues" evidence="6">
    <location>
        <begin position="47"/>
        <end position="62"/>
    </location>
</feature>
<protein>
    <submittedName>
        <fullName evidence="7">Uncharacterized protein</fullName>
    </submittedName>
</protein>
<dbReference type="OrthoDB" id="25840at2759"/>
<dbReference type="GO" id="GO:0006284">
    <property type="term" value="P:base-excision repair"/>
    <property type="evidence" value="ECO:0007669"/>
    <property type="project" value="InterPro"/>
</dbReference>
<evidence type="ECO:0000256" key="3">
    <source>
        <dbReference type="ARBA" id="ARBA00022763"/>
    </source>
</evidence>
<dbReference type="GO" id="GO:0005634">
    <property type="term" value="C:nucleus"/>
    <property type="evidence" value="ECO:0007669"/>
    <property type="project" value="UniProtKB-SubCell"/>
</dbReference>
<dbReference type="SMART" id="SM00292">
    <property type="entry name" value="BRCT"/>
    <property type="match status" value="1"/>
</dbReference>
<evidence type="ECO:0000256" key="5">
    <source>
        <dbReference type="ARBA" id="ARBA00023242"/>
    </source>
</evidence>
<keyword evidence="2" id="KW-0677">Repeat</keyword>
<sequence>MATTSSAKLKLKPENTERKKESETPSSSKRKAESSTVTKPTDTPKVSSKEKPPVKKAKVAETPEGQKREIAINQILKDVIFVLSGFKNPERGNLRDKAVSMGARYRGDWDKTCTHLICAFMNTPKYSQVKATGKGKIVSQKWVHDCLSRKKRLPEKRYKLRGDDSDDDDSSTEEEIEIPAARKTDKDRPTTSHAEHIASPSRELTSPKTTSESTPAPVATTPDEINKTDDIEENSSLQDNTEIIEDEPSGSGHDTEDEIRRVVKDEEDPYNCSTECETDDDDGDGDGDDVIKKANHKLEDKTTLTKSPTVDLINLPDFFSKMTFFLYGEFDSEERRMLIRYITAYDGELEEYMSDTVKYVITNENWDDNFDEV</sequence>
<dbReference type="PANTHER" id="PTHR11370:SF5">
    <property type="entry name" value="DNA REPAIR PROTEIN XRCC1"/>
    <property type="match status" value="1"/>
</dbReference>
<dbReference type="InterPro" id="IPR045080">
    <property type="entry name" value="BRCT_XRCC1_rpt1"/>
</dbReference>
<evidence type="ECO:0000256" key="2">
    <source>
        <dbReference type="ARBA" id="ARBA00022737"/>
    </source>
</evidence>
<feature type="region of interest" description="Disordered" evidence="6">
    <location>
        <begin position="158"/>
        <end position="256"/>
    </location>
</feature>
<comment type="subcellular location">
    <subcellularLocation>
        <location evidence="1">Nucleus</location>
    </subcellularLocation>
</comment>
<dbReference type="InterPro" id="IPR036420">
    <property type="entry name" value="BRCT_dom_sf"/>
</dbReference>
<gene>
    <name evidence="7" type="ORF">PACLA_8A040619</name>
</gene>
<dbReference type="Proteomes" id="UP001152795">
    <property type="component" value="Unassembled WGS sequence"/>
</dbReference>
<feature type="compositionally biased region" description="Acidic residues" evidence="6">
    <location>
        <begin position="276"/>
        <end position="286"/>
    </location>
</feature>
<dbReference type="SUPFAM" id="SSF52113">
    <property type="entry name" value="BRCT domain"/>
    <property type="match status" value="2"/>
</dbReference>
<dbReference type="GO" id="GO:0006303">
    <property type="term" value="P:double-strand break repair via nonhomologous end joining"/>
    <property type="evidence" value="ECO:0007669"/>
    <property type="project" value="InterPro"/>
</dbReference>
<keyword evidence="4" id="KW-0234">DNA repair</keyword>
<dbReference type="PANTHER" id="PTHR11370">
    <property type="entry name" value="DNA-REPAIR PROTEIN XRCC1"/>
    <property type="match status" value="1"/>
</dbReference>
<evidence type="ECO:0000313" key="7">
    <source>
        <dbReference type="EMBL" id="CAB4018310.1"/>
    </source>
</evidence>
<evidence type="ECO:0000313" key="8">
    <source>
        <dbReference type="Proteomes" id="UP001152795"/>
    </source>
</evidence>
<feature type="compositionally biased region" description="Basic and acidic residues" evidence="6">
    <location>
        <begin position="180"/>
        <end position="196"/>
    </location>
</feature>
<feature type="region of interest" description="Disordered" evidence="6">
    <location>
        <begin position="1"/>
        <end position="62"/>
    </location>
</feature>
<accession>A0A7D9IX01</accession>
<dbReference type="Pfam" id="PF00533">
    <property type="entry name" value="BRCT"/>
    <property type="match status" value="1"/>
</dbReference>
<feature type="compositionally biased region" description="Basic and acidic residues" evidence="6">
    <location>
        <begin position="11"/>
        <end position="23"/>
    </location>
</feature>
<keyword evidence="5" id="KW-0539">Nucleus</keyword>
<dbReference type="GO" id="GO:0000012">
    <property type="term" value="P:single strand break repair"/>
    <property type="evidence" value="ECO:0007669"/>
    <property type="project" value="InterPro"/>
</dbReference>
<dbReference type="Pfam" id="PF16589">
    <property type="entry name" value="BRCT_2"/>
    <property type="match status" value="1"/>
</dbReference>
<dbReference type="EMBL" id="CACRXK020009951">
    <property type="protein sequence ID" value="CAB4018310.1"/>
    <property type="molecule type" value="Genomic_DNA"/>
</dbReference>
<reference evidence="7" key="1">
    <citation type="submission" date="2020-04" db="EMBL/GenBank/DDBJ databases">
        <authorList>
            <person name="Alioto T."/>
            <person name="Alioto T."/>
            <person name="Gomez Garrido J."/>
        </authorList>
    </citation>
    <scope>NUCLEOTIDE SEQUENCE</scope>
    <source>
        <strain evidence="7">A484AB</strain>
    </source>
</reference>
<dbReference type="Gene3D" id="3.40.50.10190">
    <property type="entry name" value="BRCT domain"/>
    <property type="match status" value="2"/>
</dbReference>
<organism evidence="7 8">
    <name type="scientific">Paramuricea clavata</name>
    <name type="common">Red gorgonian</name>
    <name type="synonym">Violescent sea-whip</name>
    <dbReference type="NCBI Taxonomy" id="317549"/>
    <lineage>
        <taxon>Eukaryota</taxon>
        <taxon>Metazoa</taxon>
        <taxon>Cnidaria</taxon>
        <taxon>Anthozoa</taxon>
        <taxon>Octocorallia</taxon>
        <taxon>Malacalcyonacea</taxon>
        <taxon>Plexauridae</taxon>
        <taxon>Paramuricea</taxon>
    </lineage>
</organism>
<proteinExistence type="predicted"/>
<evidence type="ECO:0000256" key="1">
    <source>
        <dbReference type="ARBA" id="ARBA00004123"/>
    </source>
</evidence>